<reference evidence="1" key="1">
    <citation type="journal article" date="2015" name="Nature">
        <title>Complex archaea that bridge the gap between prokaryotes and eukaryotes.</title>
        <authorList>
            <person name="Spang A."/>
            <person name="Saw J.H."/>
            <person name="Jorgensen S.L."/>
            <person name="Zaremba-Niedzwiedzka K."/>
            <person name="Martijn J."/>
            <person name="Lind A.E."/>
            <person name="van Eijk R."/>
            <person name="Schleper C."/>
            <person name="Guy L."/>
            <person name="Ettema T.J."/>
        </authorList>
    </citation>
    <scope>NUCLEOTIDE SEQUENCE</scope>
</reference>
<evidence type="ECO:0000313" key="1">
    <source>
        <dbReference type="EMBL" id="KKL79449.1"/>
    </source>
</evidence>
<name>A0A0F9EZF8_9ZZZZ</name>
<comment type="caution">
    <text evidence="1">The sequence shown here is derived from an EMBL/GenBank/DDBJ whole genome shotgun (WGS) entry which is preliminary data.</text>
</comment>
<gene>
    <name evidence="1" type="ORF">LCGC14_2014750</name>
</gene>
<proteinExistence type="predicted"/>
<dbReference type="AlphaFoldDB" id="A0A0F9EZF8"/>
<feature type="non-terminal residue" evidence="1">
    <location>
        <position position="1"/>
    </location>
</feature>
<organism evidence="1">
    <name type="scientific">marine sediment metagenome</name>
    <dbReference type="NCBI Taxonomy" id="412755"/>
    <lineage>
        <taxon>unclassified sequences</taxon>
        <taxon>metagenomes</taxon>
        <taxon>ecological metagenomes</taxon>
    </lineage>
</organism>
<protein>
    <submittedName>
        <fullName evidence="1">Uncharacterized protein</fullName>
    </submittedName>
</protein>
<sequence length="36" mass="4105">EDMPSNLQEALQDLADKLRGREDMVHKLLEQAKPGK</sequence>
<accession>A0A0F9EZF8</accession>
<dbReference type="EMBL" id="LAZR01023169">
    <property type="protein sequence ID" value="KKL79449.1"/>
    <property type="molecule type" value="Genomic_DNA"/>
</dbReference>